<name>A0A0A8Y4J7_ARUDO</name>
<protein>
    <submittedName>
        <fullName evidence="2">Uncharacterized protein</fullName>
    </submittedName>
</protein>
<accession>A0A0A8Y4J7</accession>
<sequence>MNKSLLNPPGTLPPSFPSSRFPSPPDSRLVLLSSSFSNQQSWLSSSSFLWMEAGRRLLQDFSSLSAPFHLLPFVNLPSIVIIHRHSTRSQYEI</sequence>
<evidence type="ECO:0000256" key="1">
    <source>
        <dbReference type="SAM" id="MobiDB-lite"/>
    </source>
</evidence>
<reference evidence="2" key="2">
    <citation type="journal article" date="2015" name="Data Brief">
        <title>Shoot transcriptome of the giant reed, Arundo donax.</title>
        <authorList>
            <person name="Barrero R.A."/>
            <person name="Guerrero F.D."/>
            <person name="Moolhuijzen P."/>
            <person name="Goolsby J.A."/>
            <person name="Tidwell J."/>
            <person name="Bellgard S.E."/>
            <person name="Bellgard M.I."/>
        </authorList>
    </citation>
    <scope>NUCLEOTIDE SEQUENCE</scope>
    <source>
        <tissue evidence="2">Shoot tissue taken approximately 20 cm above the soil surface</tissue>
    </source>
</reference>
<dbReference type="AlphaFoldDB" id="A0A0A8Y4J7"/>
<organism evidence="2">
    <name type="scientific">Arundo donax</name>
    <name type="common">Giant reed</name>
    <name type="synonym">Donax arundinaceus</name>
    <dbReference type="NCBI Taxonomy" id="35708"/>
    <lineage>
        <taxon>Eukaryota</taxon>
        <taxon>Viridiplantae</taxon>
        <taxon>Streptophyta</taxon>
        <taxon>Embryophyta</taxon>
        <taxon>Tracheophyta</taxon>
        <taxon>Spermatophyta</taxon>
        <taxon>Magnoliopsida</taxon>
        <taxon>Liliopsida</taxon>
        <taxon>Poales</taxon>
        <taxon>Poaceae</taxon>
        <taxon>PACMAD clade</taxon>
        <taxon>Arundinoideae</taxon>
        <taxon>Arundineae</taxon>
        <taxon>Arundo</taxon>
    </lineage>
</organism>
<feature type="region of interest" description="Disordered" evidence="1">
    <location>
        <begin position="1"/>
        <end position="24"/>
    </location>
</feature>
<evidence type="ECO:0000313" key="2">
    <source>
        <dbReference type="EMBL" id="JAD18902.1"/>
    </source>
</evidence>
<reference evidence="2" key="1">
    <citation type="submission" date="2014-09" db="EMBL/GenBank/DDBJ databases">
        <authorList>
            <person name="Magalhaes I.L.F."/>
            <person name="Oliveira U."/>
            <person name="Santos F.R."/>
            <person name="Vidigal T.H.D.A."/>
            <person name="Brescovit A.D."/>
            <person name="Santos A.J."/>
        </authorList>
    </citation>
    <scope>NUCLEOTIDE SEQUENCE</scope>
    <source>
        <tissue evidence="2">Shoot tissue taken approximately 20 cm above the soil surface</tissue>
    </source>
</reference>
<dbReference type="EMBL" id="GBRH01278993">
    <property type="protein sequence ID" value="JAD18902.1"/>
    <property type="molecule type" value="Transcribed_RNA"/>
</dbReference>
<proteinExistence type="predicted"/>